<evidence type="ECO:0000313" key="2">
    <source>
        <dbReference type="Proteomes" id="UP000011116"/>
    </source>
</evidence>
<proteinExistence type="predicted"/>
<reference evidence="2" key="1">
    <citation type="journal article" date="2012" name="Nature">
        <title>A physical, genetic and functional sequence assembly of the barley genome.</title>
        <authorList>
            <consortium name="The International Barley Genome Sequencing Consortium"/>
            <person name="Mayer K.F."/>
            <person name="Waugh R."/>
            <person name="Brown J.W."/>
            <person name="Schulman A."/>
            <person name="Langridge P."/>
            <person name="Platzer M."/>
            <person name="Fincher G.B."/>
            <person name="Muehlbauer G.J."/>
            <person name="Sato K."/>
            <person name="Close T.J."/>
            <person name="Wise R.P."/>
            <person name="Stein N."/>
        </authorList>
    </citation>
    <scope>NUCLEOTIDE SEQUENCE [LARGE SCALE GENOMIC DNA]</scope>
    <source>
        <strain evidence="2">cv. Morex</strain>
    </source>
</reference>
<sequence>MSFRKCLSGSEKRKIKKQRDELIESEKGSIDNFFRTGSSSRNSLQLAIVTIEEQQTKNLYEDYVTNKDEINLSEHENLVDSTNLEIPSVGEQQPFTADILDP</sequence>
<reference evidence="1" key="2">
    <citation type="submission" date="2020-10" db="EMBL/GenBank/DDBJ databases">
        <authorList>
            <person name="Scholz U."/>
            <person name="Mascher M."/>
            <person name="Fiebig A."/>
        </authorList>
    </citation>
    <scope>NUCLEOTIDE SEQUENCE [LARGE SCALE GENOMIC DNA]</scope>
    <source>
        <strain evidence="1">cv. Morex</strain>
    </source>
</reference>
<keyword evidence="2" id="KW-1185">Reference proteome</keyword>
<dbReference type="AlphaFoldDB" id="A0A8I6YUX3"/>
<reference evidence="1" key="3">
    <citation type="submission" date="2022-01" db="UniProtKB">
        <authorList>
            <consortium name="EnsemblPlants"/>
        </authorList>
    </citation>
    <scope>IDENTIFICATION</scope>
    <source>
        <strain evidence="1">subsp. vulgare</strain>
    </source>
</reference>
<organism evidence="1 2">
    <name type="scientific">Hordeum vulgare subsp. vulgare</name>
    <name type="common">Domesticated barley</name>
    <dbReference type="NCBI Taxonomy" id="112509"/>
    <lineage>
        <taxon>Eukaryota</taxon>
        <taxon>Viridiplantae</taxon>
        <taxon>Streptophyta</taxon>
        <taxon>Embryophyta</taxon>
        <taxon>Tracheophyta</taxon>
        <taxon>Spermatophyta</taxon>
        <taxon>Magnoliopsida</taxon>
        <taxon>Liliopsida</taxon>
        <taxon>Poales</taxon>
        <taxon>Poaceae</taxon>
        <taxon>BOP clade</taxon>
        <taxon>Pooideae</taxon>
        <taxon>Triticodae</taxon>
        <taxon>Triticeae</taxon>
        <taxon>Hordeinae</taxon>
        <taxon>Hordeum</taxon>
    </lineage>
</organism>
<dbReference type="EnsemblPlants" id="HORVU.MOREX.r3.6HG0612160.1">
    <property type="protein sequence ID" value="HORVU.MOREX.r3.6HG0612160.1.CDS1"/>
    <property type="gene ID" value="HORVU.MOREX.r3.6HG0612160"/>
</dbReference>
<dbReference type="Gramene" id="HORVU.MOREX.r3.6HG0612160.1">
    <property type="protein sequence ID" value="HORVU.MOREX.r3.6HG0612160.1.CDS1"/>
    <property type="gene ID" value="HORVU.MOREX.r3.6HG0612160"/>
</dbReference>
<evidence type="ECO:0000313" key="1">
    <source>
        <dbReference type="EnsemblPlants" id="HORVU.MOREX.r3.6HG0612160.1.CDS1"/>
    </source>
</evidence>
<accession>A0A8I6YUX3</accession>
<name>A0A8I6YUX3_HORVV</name>
<dbReference type="Gramene" id="HORVU.MOREX.r2.6HG0507560.1">
    <property type="protein sequence ID" value="HORVU.MOREX.r2.6HG0507560.1.CDS.1"/>
    <property type="gene ID" value="HORVU.MOREX.r2.6HG0507560"/>
</dbReference>
<dbReference type="Proteomes" id="UP000011116">
    <property type="component" value="Chromosome 6H"/>
</dbReference>
<protein>
    <submittedName>
        <fullName evidence="1">Uncharacterized protein</fullName>
    </submittedName>
</protein>